<evidence type="ECO:0000256" key="1">
    <source>
        <dbReference type="SAM" id="MobiDB-lite"/>
    </source>
</evidence>
<sequence length="173" mass="19364">MLLTVGHGAARRERLTELLAGAGVALVVDVRRYPASRTNPDVRRETLESWLPQGGIDYRWEPRLGGRRHIAAGEPEPDSWWTVAAFRAYAAYTRTPEFDAALDDVLADAVRRTTAVMCSESVWWRCHRRLIADVAVLGRGVAVRHLMPDGRLGPHRPAEGARRRPDGHLVWDG</sequence>
<gene>
    <name evidence="2" type="ORF">DQP58_18415</name>
</gene>
<dbReference type="PANTHER" id="PTHR39337:SF1">
    <property type="entry name" value="BLR5642 PROTEIN"/>
    <property type="match status" value="1"/>
</dbReference>
<comment type="caution">
    <text evidence="2">The sequence shown here is derived from an EMBL/GenBank/DDBJ whole genome shotgun (WGS) entry which is preliminary data.</text>
</comment>
<dbReference type="PIRSF" id="PIRSF024492">
    <property type="entry name" value="UCP024492"/>
    <property type="match status" value="1"/>
</dbReference>
<dbReference type="Proteomes" id="UP000250347">
    <property type="component" value="Unassembled WGS sequence"/>
</dbReference>
<dbReference type="InterPro" id="IPR007438">
    <property type="entry name" value="DUF488"/>
</dbReference>
<proteinExistence type="predicted"/>
<evidence type="ECO:0000313" key="3">
    <source>
        <dbReference type="Proteomes" id="UP000250347"/>
    </source>
</evidence>
<evidence type="ECO:0000313" key="2">
    <source>
        <dbReference type="EMBL" id="RAU92528.1"/>
    </source>
</evidence>
<organism evidence="2 3">
    <name type="scientific">Mycobacterium colombiense</name>
    <dbReference type="NCBI Taxonomy" id="339268"/>
    <lineage>
        <taxon>Bacteria</taxon>
        <taxon>Bacillati</taxon>
        <taxon>Actinomycetota</taxon>
        <taxon>Actinomycetes</taxon>
        <taxon>Mycobacteriales</taxon>
        <taxon>Mycobacteriaceae</taxon>
        <taxon>Mycobacterium</taxon>
        <taxon>Mycobacterium avium complex (MAC)</taxon>
    </lineage>
</organism>
<name>A0A329K9D3_9MYCO</name>
<accession>A0A329K9D3</accession>
<reference evidence="2 3" key="1">
    <citation type="submission" date="2018-06" db="EMBL/GenBank/DDBJ databases">
        <title>NTM in soil in Japan.</title>
        <authorList>
            <person name="Ohya K."/>
        </authorList>
    </citation>
    <scope>NUCLEOTIDE SEQUENCE [LARGE SCALE GENOMIC DNA]</scope>
    <source>
        <strain evidence="2 3">GF76</strain>
    </source>
</reference>
<dbReference type="EMBL" id="QMEU01000065">
    <property type="protein sequence ID" value="RAU92528.1"/>
    <property type="molecule type" value="Genomic_DNA"/>
</dbReference>
<dbReference type="Pfam" id="PF04343">
    <property type="entry name" value="DUF488"/>
    <property type="match status" value="1"/>
</dbReference>
<dbReference type="PANTHER" id="PTHR39337">
    <property type="entry name" value="BLR5642 PROTEIN"/>
    <property type="match status" value="1"/>
</dbReference>
<dbReference type="InterPro" id="IPR014519">
    <property type="entry name" value="UCP024492"/>
</dbReference>
<protein>
    <submittedName>
        <fullName evidence="2">DUF488 domain-containing protein</fullName>
    </submittedName>
</protein>
<feature type="region of interest" description="Disordered" evidence="1">
    <location>
        <begin position="152"/>
        <end position="173"/>
    </location>
</feature>
<dbReference type="RefSeq" id="WP_112709697.1">
    <property type="nucleotide sequence ID" value="NZ_QMEU01000065.1"/>
</dbReference>
<feature type="compositionally biased region" description="Basic and acidic residues" evidence="1">
    <location>
        <begin position="156"/>
        <end position="173"/>
    </location>
</feature>
<dbReference type="AlphaFoldDB" id="A0A329K9D3"/>